<keyword evidence="1" id="KW-0418">Kinase</keyword>
<evidence type="ECO:0000313" key="3">
    <source>
        <dbReference type="EMBL" id="MFC5751042.1"/>
    </source>
</evidence>
<gene>
    <name evidence="3" type="ORF">ACFPZN_35945</name>
</gene>
<evidence type="ECO:0000256" key="1">
    <source>
        <dbReference type="ARBA" id="ARBA00022527"/>
    </source>
</evidence>
<keyword evidence="3" id="KW-0067">ATP-binding</keyword>
<keyword evidence="1" id="KW-0723">Serine/threonine-protein kinase</keyword>
<evidence type="ECO:0000259" key="2">
    <source>
        <dbReference type="Pfam" id="PF02518"/>
    </source>
</evidence>
<organism evidence="3 4">
    <name type="scientific">Actinomadura rugatobispora</name>
    <dbReference type="NCBI Taxonomy" id="1994"/>
    <lineage>
        <taxon>Bacteria</taxon>
        <taxon>Bacillati</taxon>
        <taxon>Actinomycetota</taxon>
        <taxon>Actinomycetes</taxon>
        <taxon>Streptosporangiales</taxon>
        <taxon>Thermomonosporaceae</taxon>
        <taxon>Actinomadura</taxon>
    </lineage>
</organism>
<keyword evidence="1" id="KW-0808">Transferase</keyword>
<dbReference type="RefSeq" id="WP_378286913.1">
    <property type="nucleotide sequence ID" value="NZ_JBHSON010000062.1"/>
</dbReference>
<evidence type="ECO:0000313" key="4">
    <source>
        <dbReference type="Proteomes" id="UP001596074"/>
    </source>
</evidence>
<protein>
    <submittedName>
        <fullName evidence="3">ATP-binding protein</fullName>
    </submittedName>
</protein>
<dbReference type="Proteomes" id="UP001596074">
    <property type="component" value="Unassembled WGS sequence"/>
</dbReference>
<sequence>MNTWTHQSELTLIALPNAAYWGRRHTEEVLNRWNMRCVLGDAKLVITEFISNAVKATGTLDVQQQEAYAKDPLAVPSAELSQLEQVRLRLSCRRAELLVEVWDSSDEPPVEQLPDFESEGGRGLFVVRAFCEKWGWYPAQGGGKVVWAELRAP</sequence>
<keyword evidence="4" id="KW-1185">Reference proteome</keyword>
<dbReference type="InterPro" id="IPR050267">
    <property type="entry name" value="Anti-sigma-factor_SerPK"/>
</dbReference>
<proteinExistence type="predicted"/>
<comment type="caution">
    <text evidence="3">The sequence shown here is derived from an EMBL/GenBank/DDBJ whole genome shotgun (WGS) entry which is preliminary data.</text>
</comment>
<keyword evidence="3" id="KW-0547">Nucleotide-binding</keyword>
<dbReference type="PANTHER" id="PTHR35526:SF3">
    <property type="entry name" value="ANTI-SIGMA-F FACTOR RSBW"/>
    <property type="match status" value="1"/>
</dbReference>
<dbReference type="Pfam" id="PF02518">
    <property type="entry name" value="HATPase_c"/>
    <property type="match status" value="1"/>
</dbReference>
<dbReference type="PANTHER" id="PTHR35526">
    <property type="entry name" value="ANTI-SIGMA-F FACTOR RSBW-RELATED"/>
    <property type="match status" value="1"/>
</dbReference>
<dbReference type="Gene3D" id="3.30.565.10">
    <property type="entry name" value="Histidine kinase-like ATPase, C-terminal domain"/>
    <property type="match status" value="1"/>
</dbReference>
<dbReference type="GO" id="GO:0005524">
    <property type="term" value="F:ATP binding"/>
    <property type="evidence" value="ECO:0007669"/>
    <property type="project" value="UniProtKB-KW"/>
</dbReference>
<feature type="domain" description="Histidine kinase/HSP90-like ATPase" evidence="2">
    <location>
        <begin position="43"/>
        <end position="151"/>
    </location>
</feature>
<dbReference type="CDD" id="cd16936">
    <property type="entry name" value="HATPase_RsbW-like"/>
    <property type="match status" value="1"/>
</dbReference>
<accession>A0ABW1A7T2</accession>
<reference evidence="4" key="1">
    <citation type="journal article" date="2019" name="Int. J. Syst. Evol. Microbiol.">
        <title>The Global Catalogue of Microorganisms (GCM) 10K type strain sequencing project: providing services to taxonomists for standard genome sequencing and annotation.</title>
        <authorList>
            <consortium name="The Broad Institute Genomics Platform"/>
            <consortium name="The Broad Institute Genome Sequencing Center for Infectious Disease"/>
            <person name="Wu L."/>
            <person name="Ma J."/>
        </authorList>
    </citation>
    <scope>NUCLEOTIDE SEQUENCE [LARGE SCALE GENOMIC DNA]</scope>
    <source>
        <strain evidence="4">KCTC 42087</strain>
    </source>
</reference>
<dbReference type="InterPro" id="IPR003594">
    <property type="entry name" value="HATPase_dom"/>
</dbReference>
<dbReference type="InterPro" id="IPR036890">
    <property type="entry name" value="HATPase_C_sf"/>
</dbReference>
<dbReference type="EMBL" id="JBHSON010000062">
    <property type="protein sequence ID" value="MFC5751042.1"/>
    <property type="molecule type" value="Genomic_DNA"/>
</dbReference>
<name>A0ABW1A7T2_9ACTN</name>
<dbReference type="SUPFAM" id="SSF55874">
    <property type="entry name" value="ATPase domain of HSP90 chaperone/DNA topoisomerase II/histidine kinase"/>
    <property type="match status" value="1"/>
</dbReference>